<comment type="subcellular location">
    <subcellularLocation>
        <location evidence="1">Membrane</location>
        <topology evidence="1">Multi-pass membrane protein</topology>
    </subcellularLocation>
</comment>
<reference evidence="12 13" key="1">
    <citation type="submission" date="2018-03" db="EMBL/GenBank/DDBJ databases">
        <title>Genomic Encyclopedia of Archaeal and Bacterial Type Strains, Phase II (KMG-II): from individual species to whole genera.</title>
        <authorList>
            <person name="Goeker M."/>
        </authorList>
    </citation>
    <scope>NUCLEOTIDE SEQUENCE [LARGE SCALE GENOMIC DNA]</scope>
    <source>
        <strain evidence="12 13">DSM 27267</strain>
    </source>
</reference>
<dbReference type="PANTHER" id="PTHR11562:SF17">
    <property type="entry name" value="RE54080P-RELATED"/>
    <property type="match status" value="1"/>
</dbReference>
<keyword evidence="5" id="KW-0862">Zinc</keyword>
<dbReference type="NCBIfam" id="TIGR01297">
    <property type="entry name" value="CDF"/>
    <property type="match status" value="1"/>
</dbReference>
<proteinExistence type="inferred from homology"/>
<evidence type="ECO:0000259" key="10">
    <source>
        <dbReference type="Pfam" id="PF01545"/>
    </source>
</evidence>
<evidence type="ECO:0000313" key="13">
    <source>
        <dbReference type="Proteomes" id="UP000240621"/>
    </source>
</evidence>
<evidence type="ECO:0000259" key="11">
    <source>
        <dbReference type="Pfam" id="PF16916"/>
    </source>
</evidence>
<sequence length="312" mass="34488">MSSHHHSHHHHEHASVDNMTGKKLFLTIILNFLITAAQIVGGILSNSLALISDALHNLSDGVAVLLAWIAYRLGKKPGTPRQTFGFRRSEILAAFINSVALIAISVYLIVEAAQRFADTTPVDGGIMLWLGIIGLVANTISVLLLQKDKGNNINVRAAYLHLLGDALTSLAVIIGAIVIEVWQIYWIDPLVTVIISLYILYHTIGLLKESTSVLMQFTPSEVDLVEAKQKLETLPEINNVHHLHSWALSEGSLYFEAHVNLQNDLPTSQTIEVRHTIEELLHHEYGIEHVTLQFEYNSHHHPGVLADGNGCC</sequence>
<evidence type="ECO:0000256" key="6">
    <source>
        <dbReference type="ARBA" id="ARBA00022989"/>
    </source>
</evidence>
<feature type="domain" description="Cation efflux protein cytoplasmic" evidence="11">
    <location>
        <begin position="219"/>
        <end position="295"/>
    </location>
</feature>
<keyword evidence="3" id="KW-0813">Transport</keyword>
<comment type="caution">
    <text evidence="12">The sequence shown here is derived from an EMBL/GenBank/DDBJ whole genome shotgun (WGS) entry which is preliminary data.</text>
</comment>
<dbReference type="GO" id="GO:0005385">
    <property type="term" value="F:zinc ion transmembrane transporter activity"/>
    <property type="evidence" value="ECO:0007669"/>
    <property type="project" value="TreeGrafter"/>
</dbReference>
<evidence type="ECO:0000256" key="5">
    <source>
        <dbReference type="ARBA" id="ARBA00022906"/>
    </source>
</evidence>
<dbReference type="InterPro" id="IPR058533">
    <property type="entry name" value="Cation_efflux_TM"/>
</dbReference>
<dbReference type="InterPro" id="IPR027469">
    <property type="entry name" value="Cation_efflux_TMD_sf"/>
</dbReference>
<evidence type="ECO:0000256" key="7">
    <source>
        <dbReference type="ARBA" id="ARBA00023065"/>
    </source>
</evidence>
<dbReference type="GO" id="GO:0005886">
    <property type="term" value="C:plasma membrane"/>
    <property type="evidence" value="ECO:0007669"/>
    <property type="project" value="TreeGrafter"/>
</dbReference>
<feature type="transmembrane region" description="Helical" evidence="9">
    <location>
        <begin position="185"/>
        <end position="207"/>
    </location>
</feature>
<evidence type="ECO:0000256" key="9">
    <source>
        <dbReference type="SAM" id="Phobius"/>
    </source>
</evidence>
<dbReference type="OrthoDB" id="9809646at2"/>
<evidence type="ECO:0000256" key="8">
    <source>
        <dbReference type="ARBA" id="ARBA00023136"/>
    </source>
</evidence>
<dbReference type="InterPro" id="IPR036837">
    <property type="entry name" value="Cation_efflux_CTD_sf"/>
</dbReference>
<evidence type="ECO:0000256" key="2">
    <source>
        <dbReference type="ARBA" id="ARBA00008873"/>
    </source>
</evidence>
<protein>
    <submittedName>
        <fullName evidence="12">Cobalt-zinc-cadmium efflux system protein</fullName>
    </submittedName>
</protein>
<dbReference type="Proteomes" id="UP000240621">
    <property type="component" value="Unassembled WGS sequence"/>
</dbReference>
<keyword evidence="4 9" id="KW-0812">Transmembrane</keyword>
<evidence type="ECO:0000256" key="1">
    <source>
        <dbReference type="ARBA" id="ARBA00004141"/>
    </source>
</evidence>
<dbReference type="Pfam" id="PF01545">
    <property type="entry name" value="Cation_efflux"/>
    <property type="match status" value="1"/>
</dbReference>
<keyword evidence="5" id="KW-0864">Zinc transport</keyword>
<feature type="transmembrane region" description="Helical" evidence="9">
    <location>
        <begin position="24"/>
        <end position="44"/>
    </location>
</feature>
<accession>A0A2P8CEB8</accession>
<dbReference type="SUPFAM" id="SSF161111">
    <property type="entry name" value="Cation efflux protein transmembrane domain-like"/>
    <property type="match status" value="1"/>
</dbReference>
<dbReference type="Gene3D" id="1.20.1510.10">
    <property type="entry name" value="Cation efflux protein transmembrane domain"/>
    <property type="match status" value="1"/>
</dbReference>
<feature type="transmembrane region" description="Helical" evidence="9">
    <location>
        <begin position="91"/>
        <end position="110"/>
    </location>
</feature>
<keyword evidence="7" id="KW-0406">Ion transport</keyword>
<dbReference type="AlphaFoldDB" id="A0A2P8CEB8"/>
<keyword evidence="6 9" id="KW-1133">Transmembrane helix</keyword>
<dbReference type="SUPFAM" id="SSF160240">
    <property type="entry name" value="Cation efflux protein cytoplasmic domain-like"/>
    <property type="match status" value="1"/>
</dbReference>
<keyword evidence="8 9" id="KW-0472">Membrane</keyword>
<dbReference type="Pfam" id="PF16916">
    <property type="entry name" value="ZT_dimer"/>
    <property type="match status" value="1"/>
</dbReference>
<dbReference type="InterPro" id="IPR050681">
    <property type="entry name" value="CDF/SLC30A"/>
</dbReference>
<dbReference type="EMBL" id="PYGC01000004">
    <property type="protein sequence ID" value="PSK83335.1"/>
    <property type="molecule type" value="Genomic_DNA"/>
</dbReference>
<evidence type="ECO:0000256" key="4">
    <source>
        <dbReference type="ARBA" id="ARBA00022692"/>
    </source>
</evidence>
<feature type="domain" description="Cation efflux protein transmembrane" evidence="10">
    <location>
        <begin position="24"/>
        <end position="215"/>
    </location>
</feature>
<feature type="transmembrane region" description="Helical" evidence="9">
    <location>
        <begin position="126"/>
        <end position="145"/>
    </location>
</feature>
<evidence type="ECO:0000256" key="3">
    <source>
        <dbReference type="ARBA" id="ARBA00022448"/>
    </source>
</evidence>
<comment type="similarity">
    <text evidence="2">Belongs to the cation diffusion facilitator (CDF) transporter (TC 2.A.4) family. SLC30A subfamily.</text>
</comment>
<gene>
    <name evidence="12" type="ORF">CLV93_104265</name>
</gene>
<dbReference type="PANTHER" id="PTHR11562">
    <property type="entry name" value="CATION EFFLUX PROTEIN/ ZINC TRANSPORTER"/>
    <property type="match status" value="1"/>
</dbReference>
<dbReference type="InterPro" id="IPR027470">
    <property type="entry name" value="Cation_efflux_CTD"/>
</dbReference>
<dbReference type="RefSeq" id="WP_106542125.1">
    <property type="nucleotide sequence ID" value="NZ_BLAU01000001.1"/>
</dbReference>
<dbReference type="Gene3D" id="3.30.70.1350">
    <property type="entry name" value="Cation efflux protein, cytoplasmic domain"/>
    <property type="match status" value="1"/>
</dbReference>
<name>A0A2P8CEB8_9BACT</name>
<dbReference type="InterPro" id="IPR002524">
    <property type="entry name" value="Cation_efflux"/>
</dbReference>
<organism evidence="12 13">
    <name type="scientific">Prolixibacter denitrificans</name>
    <dbReference type="NCBI Taxonomy" id="1541063"/>
    <lineage>
        <taxon>Bacteria</taxon>
        <taxon>Pseudomonadati</taxon>
        <taxon>Bacteroidota</taxon>
        <taxon>Bacteroidia</taxon>
        <taxon>Marinilabiliales</taxon>
        <taxon>Prolixibacteraceae</taxon>
        <taxon>Prolixibacter</taxon>
    </lineage>
</organism>
<feature type="transmembrane region" description="Helical" evidence="9">
    <location>
        <begin position="157"/>
        <end position="179"/>
    </location>
</feature>
<evidence type="ECO:0000313" key="12">
    <source>
        <dbReference type="EMBL" id="PSK83335.1"/>
    </source>
</evidence>